<comment type="caution">
    <text evidence="2">The sequence shown here is derived from an EMBL/GenBank/DDBJ whole genome shotgun (WGS) entry which is preliminary data.</text>
</comment>
<name>A0A811RKG5_9POAL</name>
<dbReference type="OrthoDB" id="599103at2759"/>
<gene>
    <name evidence="2" type="ORF">NCGR_LOCUS53795</name>
</gene>
<dbReference type="AlphaFoldDB" id="A0A811RKG5"/>
<dbReference type="PANTHER" id="PTHR33165:SF53">
    <property type="entry name" value="OS04G0486300 PROTEIN"/>
    <property type="match status" value="1"/>
</dbReference>
<proteinExistence type="predicted"/>
<accession>A0A811RKG5</accession>
<feature type="domain" description="KIB1-4 beta-propeller" evidence="1">
    <location>
        <begin position="86"/>
        <end position="325"/>
    </location>
</feature>
<evidence type="ECO:0000259" key="1">
    <source>
        <dbReference type="Pfam" id="PF03478"/>
    </source>
</evidence>
<reference evidence="2" key="1">
    <citation type="submission" date="2020-10" db="EMBL/GenBank/DDBJ databases">
        <authorList>
            <person name="Han B."/>
            <person name="Lu T."/>
            <person name="Zhao Q."/>
            <person name="Huang X."/>
            <person name="Zhao Y."/>
        </authorList>
    </citation>
    <scope>NUCLEOTIDE SEQUENCE</scope>
</reference>
<keyword evidence="3" id="KW-1185">Reference proteome</keyword>
<protein>
    <recommendedName>
        <fullName evidence="1">KIB1-4 beta-propeller domain-containing protein</fullName>
    </recommendedName>
</protein>
<sequence>MVALRLLDSDFLDYIRFRAVCTSWRSSTTSPSGRGVTDPRFHPRRWMLLPEGHYLYPGHPNLHGYVRFLNLDTGTLVCIQILLLGDHCAIDSVDGLLLLLRDSDQEGTVRLLHPFTGDITELPPLGTLLPQPQVDSCIPNGPTPYRIRRLARFVCASVSFKAGAMTIMLAFHVVWRVAYATSQDRQWTLSSWRCPMLYAPLSFQGKLYIVGTPRIWESMHQVFQIDPPGQDGAGADPQLQPPKLIATIPTGKLIHPDGLVQCGTEILVLGQNDLLVSQILVCKLADLVLQSFIPVDNIGDNTLFLGERNLSVSSKILPTVKGDNVVYKRSRRPYLAQNHLSSGSLTPAIDNCSLYGCAPGPSSLVHYIFSCCTSDLWYEPRTTIQKSKGC</sequence>
<evidence type="ECO:0000313" key="3">
    <source>
        <dbReference type="Proteomes" id="UP000604825"/>
    </source>
</evidence>
<dbReference type="Proteomes" id="UP000604825">
    <property type="component" value="Unassembled WGS sequence"/>
</dbReference>
<dbReference type="InterPro" id="IPR005174">
    <property type="entry name" value="KIB1-4_b-propeller"/>
</dbReference>
<dbReference type="PANTHER" id="PTHR33165">
    <property type="entry name" value="F-BOX DOMAIN CONTAINING PROTEIN-LIKE-RELATED"/>
    <property type="match status" value="1"/>
</dbReference>
<evidence type="ECO:0000313" key="2">
    <source>
        <dbReference type="EMBL" id="CAD6270503.1"/>
    </source>
</evidence>
<organism evidence="2 3">
    <name type="scientific">Miscanthus lutarioriparius</name>
    <dbReference type="NCBI Taxonomy" id="422564"/>
    <lineage>
        <taxon>Eukaryota</taxon>
        <taxon>Viridiplantae</taxon>
        <taxon>Streptophyta</taxon>
        <taxon>Embryophyta</taxon>
        <taxon>Tracheophyta</taxon>
        <taxon>Spermatophyta</taxon>
        <taxon>Magnoliopsida</taxon>
        <taxon>Liliopsida</taxon>
        <taxon>Poales</taxon>
        <taxon>Poaceae</taxon>
        <taxon>PACMAD clade</taxon>
        <taxon>Panicoideae</taxon>
        <taxon>Andropogonodae</taxon>
        <taxon>Andropogoneae</taxon>
        <taxon>Saccharinae</taxon>
        <taxon>Miscanthus</taxon>
    </lineage>
</organism>
<dbReference type="Pfam" id="PF03478">
    <property type="entry name" value="Beta-prop_KIB1-4"/>
    <property type="match status" value="1"/>
</dbReference>
<dbReference type="EMBL" id="CAJGYO010000015">
    <property type="protein sequence ID" value="CAD6270503.1"/>
    <property type="molecule type" value="Genomic_DNA"/>
</dbReference>